<dbReference type="PANTHER" id="PTHR37164:SF1">
    <property type="entry name" value="BACTERIOHEMERYTHRIN"/>
    <property type="match status" value="1"/>
</dbReference>
<keyword evidence="3" id="KW-0408">Iron</keyword>
<evidence type="ECO:0000256" key="3">
    <source>
        <dbReference type="ARBA" id="ARBA00023004"/>
    </source>
</evidence>
<sequence length="132" mass="14761">MALLLWNDGYNLGIASMDAQHQEMAGLVNTLASAEGDAAIHRALDRLMLFTEKHFEYEHALFRQTGYPAADIHTKRHGFLTLILKRFGQTVASHGSTAAELAFLRGWLLDHIGKDDRAFADYVRSQYPVLCG</sequence>
<dbReference type="InterPro" id="IPR035938">
    <property type="entry name" value="Hemerythrin-like_sf"/>
</dbReference>
<protein>
    <recommendedName>
        <fullName evidence="4">Hemerythrin-like domain-containing protein</fullName>
    </recommendedName>
</protein>
<dbReference type="PANTHER" id="PTHR37164">
    <property type="entry name" value="BACTERIOHEMERYTHRIN"/>
    <property type="match status" value="1"/>
</dbReference>
<accession>A0ABN1FB66</accession>
<dbReference type="EMBL" id="BAAADD010000013">
    <property type="protein sequence ID" value="GAA0586968.1"/>
    <property type="molecule type" value="Genomic_DNA"/>
</dbReference>
<dbReference type="NCBIfam" id="NF033749">
    <property type="entry name" value="bact_hemeryth"/>
    <property type="match status" value="1"/>
</dbReference>
<feature type="domain" description="Hemerythrin-like" evidence="4">
    <location>
        <begin position="13"/>
        <end position="120"/>
    </location>
</feature>
<dbReference type="SUPFAM" id="SSF47188">
    <property type="entry name" value="Hemerythrin-like"/>
    <property type="match status" value="1"/>
</dbReference>
<name>A0ABN1FB66_9PROT</name>
<evidence type="ECO:0000256" key="2">
    <source>
        <dbReference type="ARBA" id="ARBA00022723"/>
    </source>
</evidence>
<dbReference type="CDD" id="cd12107">
    <property type="entry name" value="Hemerythrin"/>
    <property type="match status" value="1"/>
</dbReference>
<dbReference type="Pfam" id="PF01814">
    <property type="entry name" value="Hemerythrin"/>
    <property type="match status" value="1"/>
</dbReference>
<dbReference type="InterPro" id="IPR012827">
    <property type="entry name" value="Hemerythrin_metal-bd"/>
</dbReference>
<evidence type="ECO:0000259" key="4">
    <source>
        <dbReference type="Pfam" id="PF01814"/>
    </source>
</evidence>
<dbReference type="Gene3D" id="1.20.120.50">
    <property type="entry name" value="Hemerythrin-like"/>
    <property type="match status" value="1"/>
</dbReference>
<dbReference type="InterPro" id="IPR050669">
    <property type="entry name" value="Hemerythrin"/>
</dbReference>
<dbReference type="InterPro" id="IPR012312">
    <property type="entry name" value="Hemerythrin-like"/>
</dbReference>
<reference evidence="5 6" key="1">
    <citation type="journal article" date="2019" name="Int. J. Syst. Evol. Microbiol.">
        <title>The Global Catalogue of Microorganisms (GCM) 10K type strain sequencing project: providing services to taxonomists for standard genome sequencing and annotation.</title>
        <authorList>
            <consortium name="The Broad Institute Genomics Platform"/>
            <consortium name="The Broad Institute Genome Sequencing Center for Infectious Disease"/>
            <person name="Wu L."/>
            <person name="Ma J."/>
        </authorList>
    </citation>
    <scope>NUCLEOTIDE SEQUENCE [LARGE SCALE GENOMIC DNA]</scope>
    <source>
        <strain evidence="5 6">JCM 15089</strain>
    </source>
</reference>
<dbReference type="RefSeq" id="WP_166937399.1">
    <property type="nucleotide sequence ID" value="NZ_BAAADD010000013.1"/>
</dbReference>
<dbReference type="NCBIfam" id="TIGR02481">
    <property type="entry name" value="hemeryth_dom"/>
    <property type="match status" value="1"/>
</dbReference>
<comment type="caution">
    <text evidence="5">The sequence shown here is derived from an EMBL/GenBank/DDBJ whole genome shotgun (WGS) entry which is preliminary data.</text>
</comment>
<evidence type="ECO:0000313" key="6">
    <source>
        <dbReference type="Proteomes" id="UP001499951"/>
    </source>
</evidence>
<keyword evidence="2" id="KW-0479">Metal-binding</keyword>
<evidence type="ECO:0000256" key="1">
    <source>
        <dbReference type="ARBA" id="ARBA00010587"/>
    </source>
</evidence>
<comment type="similarity">
    <text evidence="1">Belongs to the hemerythrin family.</text>
</comment>
<keyword evidence="6" id="KW-1185">Reference proteome</keyword>
<evidence type="ECO:0000313" key="5">
    <source>
        <dbReference type="EMBL" id="GAA0586968.1"/>
    </source>
</evidence>
<gene>
    <name evidence="5" type="ORF">GCM10008942_39990</name>
</gene>
<dbReference type="Proteomes" id="UP001499951">
    <property type="component" value="Unassembled WGS sequence"/>
</dbReference>
<organism evidence="5 6">
    <name type="scientific">Rhizomicrobium electricum</name>
    <dbReference type="NCBI Taxonomy" id="480070"/>
    <lineage>
        <taxon>Bacteria</taxon>
        <taxon>Pseudomonadati</taxon>
        <taxon>Pseudomonadota</taxon>
        <taxon>Alphaproteobacteria</taxon>
        <taxon>Micropepsales</taxon>
        <taxon>Micropepsaceae</taxon>
        <taxon>Rhizomicrobium</taxon>
    </lineage>
</organism>
<proteinExistence type="inferred from homology"/>